<proteinExistence type="predicted"/>
<name>A0A0G0AVZ5_9BACT</name>
<keyword evidence="3" id="KW-0328">Glycosyltransferase</keyword>
<feature type="transmembrane region" description="Helical" evidence="8">
    <location>
        <begin position="151"/>
        <end position="177"/>
    </location>
</feature>
<evidence type="ECO:0000256" key="8">
    <source>
        <dbReference type="SAM" id="Phobius"/>
    </source>
</evidence>
<keyword evidence="2" id="KW-1003">Cell membrane</keyword>
<keyword evidence="7 8" id="KW-0472">Membrane</keyword>
<evidence type="ECO:0000259" key="9">
    <source>
        <dbReference type="Pfam" id="PF13231"/>
    </source>
</evidence>
<dbReference type="InterPro" id="IPR050297">
    <property type="entry name" value="LipidA_mod_glycosyltrf_83"/>
</dbReference>
<sequence>MSAFFIRFYGINWDQGFHLHPDERMLIMVAERIKFFSNLNPDFFNYGSLPIYLLRIIAPNGHYDSLLISGRILSVGFDLLTIILIYRIGQLLFKKNKISLLSSLLYTVAFFPIQNSHFFVVDVFLNTFVTGLIYILLVYSKSPSIKKAIILGLVFAAMMATKFTAIIFLPIIIVVILWKTMKQWKNSAISLITFHFSLLTFYFLFMPYAFIQHQQFFVDLSTQLKMNSNPYIFPYTLQYVGTVPYLYYLKNIFFWGLGPIFSILSIVGLYQISKSKNILFLIFYFLYFLAIGRSAVKFMRYMLPLYPFFALLAGYGLYKIYERNKLFAYMLVTCILLWSFTFINIYSLPHTRIAATEWILKNVPEGAAIATEHWDDGMPLYGGEKYLRQELTLYDQPDGENKWKILDEKLRKTDYIIIASNRLYIPLQKLNDCKKYKSCYPITSKYYQKLFSEKLGFKKVAEFTTYPKLEIGNWKLEIRDDVADESFTVYDHPKIMIFKKNEKNN</sequence>
<keyword evidence="5 8" id="KW-0812">Transmembrane</keyword>
<dbReference type="GO" id="GO:0009103">
    <property type="term" value="P:lipopolysaccharide biosynthetic process"/>
    <property type="evidence" value="ECO:0007669"/>
    <property type="project" value="UniProtKB-ARBA"/>
</dbReference>
<dbReference type="Proteomes" id="UP000034004">
    <property type="component" value="Unassembled WGS sequence"/>
</dbReference>
<evidence type="ECO:0000256" key="5">
    <source>
        <dbReference type="ARBA" id="ARBA00022692"/>
    </source>
</evidence>
<dbReference type="STRING" id="1618484.UR56_C0014G0016"/>
<dbReference type="EMBL" id="LBPR01000014">
    <property type="protein sequence ID" value="KKP61383.1"/>
    <property type="molecule type" value="Genomic_DNA"/>
</dbReference>
<feature type="transmembrane region" description="Helical" evidence="8">
    <location>
        <begin position="119"/>
        <end position="139"/>
    </location>
</feature>
<reference evidence="10 11" key="1">
    <citation type="journal article" date="2015" name="Nature">
        <title>rRNA introns, odd ribosomes, and small enigmatic genomes across a large radiation of phyla.</title>
        <authorList>
            <person name="Brown C.T."/>
            <person name="Hug L.A."/>
            <person name="Thomas B.C."/>
            <person name="Sharon I."/>
            <person name="Castelle C.J."/>
            <person name="Singh A."/>
            <person name="Wilkins M.J."/>
            <person name="Williams K.H."/>
            <person name="Banfield J.F."/>
        </authorList>
    </citation>
    <scope>NUCLEOTIDE SEQUENCE [LARGE SCALE GENOMIC DNA]</scope>
</reference>
<dbReference type="PANTHER" id="PTHR33908:SF11">
    <property type="entry name" value="MEMBRANE PROTEIN"/>
    <property type="match status" value="1"/>
</dbReference>
<evidence type="ECO:0000256" key="3">
    <source>
        <dbReference type="ARBA" id="ARBA00022676"/>
    </source>
</evidence>
<comment type="caution">
    <text evidence="10">The sequence shown here is derived from an EMBL/GenBank/DDBJ whole genome shotgun (WGS) entry which is preliminary data.</text>
</comment>
<evidence type="ECO:0000313" key="11">
    <source>
        <dbReference type="Proteomes" id="UP000034004"/>
    </source>
</evidence>
<feature type="transmembrane region" description="Helical" evidence="8">
    <location>
        <begin position="252"/>
        <end position="272"/>
    </location>
</feature>
<dbReference type="Pfam" id="PF13231">
    <property type="entry name" value="PMT_2"/>
    <property type="match status" value="1"/>
</dbReference>
<dbReference type="InterPro" id="IPR038731">
    <property type="entry name" value="RgtA/B/C-like"/>
</dbReference>
<feature type="transmembrane region" description="Helical" evidence="8">
    <location>
        <begin position="68"/>
        <end position="86"/>
    </location>
</feature>
<keyword evidence="4" id="KW-0808">Transferase</keyword>
<protein>
    <submittedName>
        <fullName evidence="10">Tetratricopeptide</fullName>
    </submittedName>
</protein>
<evidence type="ECO:0000256" key="4">
    <source>
        <dbReference type="ARBA" id="ARBA00022679"/>
    </source>
</evidence>
<dbReference type="GO" id="GO:0005886">
    <property type="term" value="C:plasma membrane"/>
    <property type="evidence" value="ECO:0007669"/>
    <property type="project" value="UniProtKB-SubCell"/>
</dbReference>
<dbReference type="AlphaFoldDB" id="A0A0G0AVZ5"/>
<feature type="transmembrane region" description="Helical" evidence="8">
    <location>
        <begin position="189"/>
        <end position="211"/>
    </location>
</feature>
<accession>A0A0G0AVZ5</accession>
<evidence type="ECO:0000256" key="1">
    <source>
        <dbReference type="ARBA" id="ARBA00004651"/>
    </source>
</evidence>
<gene>
    <name evidence="10" type="ORF">UR56_C0014G0016</name>
</gene>
<feature type="transmembrane region" description="Helical" evidence="8">
    <location>
        <begin position="278"/>
        <end position="296"/>
    </location>
</feature>
<keyword evidence="6 8" id="KW-1133">Transmembrane helix</keyword>
<evidence type="ECO:0000256" key="6">
    <source>
        <dbReference type="ARBA" id="ARBA00022989"/>
    </source>
</evidence>
<evidence type="ECO:0000256" key="7">
    <source>
        <dbReference type="ARBA" id="ARBA00023136"/>
    </source>
</evidence>
<evidence type="ECO:0000256" key="2">
    <source>
        <dbReference type="ARBA" id="ARBA00022475"/>
    </source>
</evidence>
<comment type="subcellular location">
    <subcellularLocation>
        <location evidence="1">Cell membrane</location>
        <topology evidence="1">Multi-pass membrane protein</topology>
    </subcellularLocation>
</comment>
<dbReference type="PANTHER" id="PTHR33908">
    <property type="entry name" value="MANNOSYLTRANSFERASE YKCB-RELATED"/>
    <property type="match status" value="1"/>
</dbReference>
<feature type="transmembrane region" description="Helical" evidence="8">
    <location>
        <begin position="303"/>
        <end position="321"/>
    </location>
</feature>
<organism evidence="10 11">
    <name type="scientific">Candidatus Roizmanbacteria bacterium GW2011_GWC2_34_23</name>
    <dbReference type="NCBI Taxonomy" id="1618484"/>
    <lineage>
        <taxon>Bacteria</taxon>
        <taxon>Candidatus Roizmaniibacteriota</taxon>
    </lineage>
</organism>
<dbReference type="GO" id="GO:0016763">
    <property type="term" value="F:pentosyltransferase activity"/>
    <property type="evidence" value="ECO:0007669"/>
    <property type="project" value="TreeGrafter"/>
</dbReference>
<evidence type="ECO:0000313" key="10">
    <source>
        <dbReference type="EMBL" id="KKP61383.1"/>
    </source>
</evidence>
<feature type="transmembrane region" description="Helical" evidence="8">
    <location>
        <begin position="327"/>
        <end position="346"/>
    </location>
</feature>
<feature type="domain" description="Glycosyltransferase RgtA/B/C/D-like" evidence="9">
    <location>
        <begin position="69"/>
        <end position="201"/>
    </location>
</feature>